<dbReference type="PANTHER" id="PTHR20854">
    <property type="entry name" value="INOSITOL MONOPHOSPHATASE"/>
    <property type="match status" value="1"/>
</dbReference>
<comment type="cofactor">
    <cofactor evidence="1">
        <name>Mg(2+)</name>
        <dbReference type="ChEBI" id="CHEBI:18420"/>
    </cofactor>
</comment>
<evidence type="ECO:0000313" key="2">
    <source>
        <dbReference type="EMBL" id="OGG24067.1"/>
    </source>
</evidence>
<feature type="binding site" evidence="1">
    <location>
        <position position="209"/>
    </location>
    <ligand>
        <name>Mg(2+)</name>
        <dbReference type="ChEBI" id="CHEBI:18420"/>
        <label>1</label>
        <note>catalytic</note>
    </ligand>
</feature>
<feature type="binding site" evidence="1">
    <location>
        <position position="86"/>
    </location>
    <ligand>
        <name>Mg(2+)</name>
        <dbReference type="ChEBI" id="CHEBI:18420"/>
        <label>1</label>
        <note>catalytic</note>
    </ligand>
</feature>
<dbReference type="Gene3D" id="3.30.540.10">
    <property type="entry name" value="Fructose-1,6-Bisphosphatase, subunit A, domain 1"/>
    <property type="match status" value="1"/>
</dbReference>
<evidence type="ECO:0000256" key="1">
    <source>
        <dbReference type="PIRSR" id="PIRSR600760-2"/>
    </source>
</evidence>
<sequence length="264" mass="29133">MDKTTRVAIEAATQAGKLLRRLVKQSHQEKTKGHAHDIVTEADIASNNLIAHIIHRSFPNHTILSEESSPTIDPKKHGHLWIVDPIDGTISFAAGLPFYTVSIAYAHDGEVVSSALFMADTNEVLWAQKGEGAYANKKPIHVKDLPWEKSVVGFDQSIRKRKIAMEKLAPPLSLEVRFLHMSAGQAYMTGQVAKGNFQGMLSVFPSVWDFAAGVHLVREAGGVVTDFLGRDYPLFTEAGHIACTPSVLPHILKHTKKVARYFLH</sequence>
<dbReference type="GO" id="GO:0008934">
    <property type="term" value="F:inositol monophosphate 1-phosphatase activity"/>
    <property type="evidence" value="ECO:0007669"/>
    <property type="project" value="TreeGrafter"/>
</dbReference>
<feature type="binding site" evidence="1">
    <location>
        <position position="84"/>
    </location>
    <ligand>
        <name>Mg(2+)</name>
        <dbReference type="ChEBI" id="CHEBI:18420"/>
        <label>1</label>
        <note>catalytic</note>
    </ligand>
</feature>
<dbReference type="STRING" id="1798392.A3A79_02625"/>
<feature type="binding site" evidence="1">
    <location>
        <position position="87"/>
    </location>
    <ligand>
        <name>Mg(2+)</name>
        <dbReference type="ChEBI" id="CHEBI:18420"/>
        <label>1</label>
        <note>catalytic</note>
    </ligand>
</feature>
<dbReference type="InterPro" id="IPR000760">
    <property type="entry name" value="Inositol_monophosphatase-like"/>
</dbReference>
<reference evidence="2 3" key="1">
    <citation type="journal article" date="2016" name="Nat. Commun.">
        <title>Thousands of microbial genomes shed light on interconnected biogeochemical processes in an aquifer system.</title>
        <authorList>
            <person name="Anantharaman K."/>
            <person name="Brown C.T."/>
            <person name="Hug L.A."/>
            <person name="Sharon I."/>
            <person name="Castelle C.J."/>
            <person name="Probst A.J."/>
            <person name="Thomas B.C."/>
            <person name="Singh A."/>
            <person name="Wilkins M.J."/>
            <person name="Karaoz U."/>
            <person name="Brodie E.L."/>
            <person name="Williams K.H."/>
            <person name="Hubbard S.S."/>
            <person name="Banfield J.F."/>
        </authorList>
    </citation>
    <scope>NUCLEOTIDE SEQUENCE [LARGE SCALE GENOMIC DNA]</scope>
</reference>
<comment type="caution">
    <text evidence="2">The sequence shown here is derived from an EMBL/GenBank/DDBJ whole genome shotgun (WGS) entry which is preliminary data.</text>
</comment>
<dbReference type="GO" id="GO:0007165">
    <property type="term" value="P:signal transduction"/>
    <property type="evidence" value="ECO:0007669"/>
    <property type="project" value="TreeGrafter"/>
</dbReference>
<keyword evidence="1" id="KW-0479">Metal-binding</keyword>
<dbReference type="Gene3D" id="3.40.190.80">
    <property type="match status" value="1"/>
</dbReference>
<protein>
    <recommendedName>
        <fullName evidence="4">Inositol monophosphatase</fullName>
    </recommendedName>
</protein>
<dbReference type="GO" id="GO:0006020">
    <property type="term" value="P:inositol metabolic process"/>
    <property type="evidence" value="ECO:0007669"/>
    <property type="project" value="TreeGrafter"/>
</dbReference>
<keyword evidence="1" id="KW-0460">Magnesium</keyword>
<gene>
    <name evidence="2" type="ORF">A3A79_02625</name>
</gene>
<proteinExistence type="predicted"/>
<accession>A0A1F6AIG3</accession>
<dbReference type="PRINTS" id="PR00377">
    <property type="entry name" value="IMPHPHTASES"/>
</dbReference>
<evidence type="ECO:0000313" key="3">
    <source>
        <dbReference type="Proteomes" id="UP000178759"/>
    </source>
</evidence>
<dbReference type="PANTHER" id="PTHR20854:SF4">
    <property type="entry name" value="INOSITOL-1-MONOPHOSPHATASE-RELATED"/>
    <property type="match status" value="1"/>
</dbReference>
<name>A0A1F6AIG3_9BACT</name>
<dbReference type="Pfam" id="PF00459">
    <property type="entry name" value="Inositol_P"/>
    <property type="match status" value="1"/>
</dbReference>
<organism evidence="2 3">
    <name type="scientific">Candidatus Gottesmanbacteria bacterium RIFCSPLOWO2_01_FULL_43_11b</name>
    <dbReference type="NCBI Taxonomy" id="1798392"/>
    <lineage>
        <taxon>Bacteria</taxon>
        <taxon>Candidatus Gottesmaniibacteriota</taxon>
    </lineage>
</organism>
<dbReference type="AlphaFoldDB" id="A0A1F6AIG3"/>
<dbReference type="EMBL" id="MFJV01000001">
    <property type="protein sequence ID" value="OGG24067.1"/>
    <property type="molecule type" value="Genomic_DNA"/>
</dbReference>
<feature type="binding site" evidence="1">
    <location>
        <position position="66"/>
    </location>
    <ligand>
        <name>Mg(2+)</name>
        <dbReference type="ChEBI" id="CHEBI:18420"/>
        <label>1</label>
        <note>catalytic</note>
    </ligand>
</feature>
<dbReference type="GO" id="GO:0046872">
    <property type="term" value="F:metal ion binding"/>
    <property type="evidence" value="ECO:0007669"/>
    <property type="project" value="UniProtKB-KW"/>
</dbReference>
<dbReference type="SUPFAM" id="SSF56655">
    <property type="entry name" value="Carbohydrate phosphatase"/>
    <property type="match status" value="1"/>
</dbReference>
<dbReference type="Proteomes" id="UP000178759">
    <property type="component" value="Unassembled WGS sequence"/>
</dbReference>
<evidence type="ECO:0008006" key="4">
    <source>
        <dbReference type="Google" id="ProtNLM"/>
    </source>
</evidence>